<dbReference type="Gene3D" id="3.40.50.300">
    <property type="entry name" value="P-loop containing nucleotide triphosphate hydrolases"/>
    <property type="match status" value="2"/>
</dbReference>
<dbReference type="AlphaFoldDB" id="A0AAE3T0W3"/>
<dbReference type="InterPro" id="IPR014016">
    <property type="entry name" value="UvrD-like_ATP-bd"/>
</dbReference>
<comment type="similarity">
    <text evidence="1">Belongs to the helicase family. UvrD subfamily.</text>
</comment>
<evidence type="ECO:0000256" key="2">
    <source>
        <dbReference type="ARBA" id="ARBA00022741"/>
    </source>
</evidence>
<dbReference type="GO" id="GO:0043138">
    <property type="term" value="F:3'-5' DNA helicase activity"/>
    <property type="evidence" value="ECO:0007669"/>
    <property type="project" value="UniProtKB-EC"/>
</dbReference>
<evidence type="ECO:0000256" key="5">
    <source>
        <dbReference type="ARBA" id="ARBA00022840"/>
    </source>
</evidence>
<feature type="domain" description="UvrD-like helicase ATP-binding" evidence="11">
    <location>
        <begin position="34"/>
        <end position="326"/>
    </location>
</feature>
<evidence type="ECO:0000256" key="1">
    <source>
        <dbReference type="ARBA" id="ARBA00009922"/>
    </source>
</evidence>
<dbReference type="PANTHER" id="PTHR11070">
    <property type="entry name" value="UVRD / RECB / PCRA DNA HELICASE FAMILY MEMBER"/>
    <property type="match status" value="1"/>
</dbReference>
<name>A0AAE3T0W3_9BURK</name>
<dbReference type="Pfam" id="PF00580">
    <property type="entry name" value="UvrD-helicase"/>
    <property type="match status" value="1"/>
</dbReference>
<dbReference type="EMBL" id="JAQIPB010000010">
    <property type="protein sequence ID" value="MDA7418637.1"/>
    <property type="molecule type" value="Genomic_DNA"/>
</dbReference>
<keyword evidence="4 10" id="KW-0347">Helicase</keyword>
<sequence length="704" mass="77657">MLSLPELDSAPDLALNARLAQALATLNEAQRQAVEHGLARSAAEAAQASALLVIAGAGSGKTSTLAHRVATLIARGADPQRILLLTFSRRAAQEMSRRAGQVAARVMGLRGEAVPALPWAGTFHGVGARLLRDYAPQIGLDADFTIHDRGDAEDLMGWVRHELGLSSSARRFPLKSTCLSIYSRCVNTQAPLAQVLAHSFPWCADWVEALPRLFAAYVEAKAQQNVLDYDDLLLAWAEMMAEPALAAEVGARFDHVLVDEYQDTNRLQARILLQLRPDGAGVTAVGDDAQSIYSFRGATVHNILQFPQQFARPAQVVALERNYRSTQPILDASNAVMAHATERHAKQLWTDKASAGKPQLVLVADEAAQAHWVADRTLELRENGLTLKQQAVLFRTASHSAALELELVRRNIPFVKFGGLKFLEATHIKDLLALLRFVHNPRSRLAGFRAVQLLPGIGPATAARLLDAMQAAADPAAALQAFEPPANAQQAWQDFARVWHALRHEAGWPAQMELAQQWYQPHLERLHEDAMVRAGDIAQLVQLAAGYASRERFITELTLDPPESTSDRPGPPLLDEDYLILSTIHSAKGQEWNAVSVLNVVDGCMPADVVQGAHELEEERRLLYVAMTRARDHLHLVQPQRFHVTQQTPRGDRHMYAGRTRFIPDADLGGYERQTWPPPAPQPVFVPAPPAVMDLRERLRKAWR</sequence>
<proteinExistence type="inferred from homology"/>
<gene>
    <name evidence="13" type="ORF">PGB34_19880</name>
</gene>
<evidence type="ECO:0000256" key="3">
    <source>
        <dbReference type="ARBA" id="ARBA00022801"/>
    </source>
</evidence>
<keyword evidence="5 10" id="KW-0067">ATP-binding</keyword>
<dbReference type="Gene3D" id="1.10.486.10">
    <property type="entry name" value="PCRA, domain 4"/>
    <property type="match status" value="1"/>
</dbReference>
<evidence type="ECO:0000259" key="12">
    <source>
        <dbReference type="PROSITE" id="PS51217"/>
    </source>
</evidence>
<evidence type="ECO:0000256" key="8">
    <source>
        <dbReference type="ARBA" id="ARBA00034808"/>
    </source>
</evidence>
<comment type="catalytic activity">
    <reaction evidence="7">
        <text>Couples ATP hydrolysis with the unwinding of duplex DNA by translocating in the 3'-5' direction.</text>
        <dbReference type="EC" id="5.6.2.4"/>
    </reaction>
</comment>
<dbReference type="PANTHER" id="PTHR11070:SF3">
    <property type="entry name" value="DNA 3'-5' HELICASE"/>
    <property type="match status" value="1"/>
</dbReference>
<dbReference type="RefSeq" id="WP_271429842.1">
    <property type="nucleotide sequence ID" value="NZ_JAQIPB010000010.1"/>
</dbReference>
<dbReference type="InterPro" id="IPR014017">
    <property type="entry name" value="DNA_helicase_UvrD-like_C"/>
</dbReference>
<feature type="domain" description="UvrD-like helicase C-terminal" evidence="12">
    <location>
        <begin position="327"/>
        <end position="589"/>
    </location>
</feature>
<dbReference type="PROSITE" id="PS51217">
    <property type="entry name" value="UVRD_HELICASE_CTER"/>
    <property type="match status" value="1"/>
</dbReference>
<dbReference type="InterPro" id="IPR013986">
    <property type="entry name" value="DExx_box_DNA_helicase_dom_sf"/>
</dbReference>
<dbReference type="InterPro" id="IPR000212">
    <property type="entry name" value="DNA_helicase_UvrD/REP"/>
</dbReference>
<evidence type="ECO:0000313" key="13">
    <source>
        <dbReference type="EMBL" id="MDA7418637.1"/>
    </source>
</evidence>
<keyword evidence="14" id="KW-1185">Reference proteome</keyword>
<dbReference type="GO" id="GO:0005829">
    <property type="term" value="C:cytosol"/>
    <property type="evidence" value="ECO:0007669"/>
    <property type="project" value="TreeGrafter"/>
</dbReference>
<evidence type="ECO:0000256" key="9">
    <source>
        <dbReference type="ARBA" id="ARBA00048988"/>
    </source>
</evidence>
<evidence type="ECO:0000256" key="6">
    <source>
        <dbReference type="ARBA" id="ARBA00023235"/>
    </source>
</evidence>
<dbReference type="InterPro" id="IPR027417">
    <property type="entry name" value="P-loop_NTPase"/>
</dbReference>
<dbReference type="Gene3D" id="1.10.10.160">
    <property type="match status" value="1"/>
</dbReference>
<keyword evidence="3 10" id="KW-0378">Hydrolase</keyword>
<dbReference type="GO" id="GO:0005524">
    <property type="term" value="F:ATP binding"/>
    <property type="evidence" value="ECO:0007669"/>
    <property type="project" value="UniProtKB-UniRule"/>
</dbReference>
<dbReference type="Pfam" id="PF13361">
    <property type="entry name" value="UvrD_C"/>
    <property type="match status" value="2"/>
</dbReference>
<dbReference type="GO" id="GO:0003677">
    <property type="term" value="F:DNA binding"/>
    <property type="evidence" value="ECO:0007669"/>
    <property type="project" value="InterPro"/>
</dbReference>
<dbReference type="CDD" id="cd17932">
    <property type="entry name" value="DEXQc_UvrD"/>
    <property type="match status" value="1"/>
</dbReference>
<evidence type="ECO:0000313" key="14">
    <source>
        <dbReference type="Proteomes" id="UP001212602"/>
    </source>
</evidence>
<accession>A0AAE3T0W3</accession>
<organism evidence="13 14">
    <name type="scientific">Xenophilus arseniciresistens</name>
    <dbReference type="NCBI Taxonomy" id="1283306"/>
    <lineage>
        <taxon>Bacteria</taxon>
        <taxon>Pseudomonadati</taxon>
        <taxon>Pseudomonadota</taxon>
        <taxon>Betaproteobacteria</taxon>
        <taxon>Burkholderiales</taxon>
        <taxon>Comamonadaceae</taxon>
        <taxon>Xenophilus</taxon>
    </lineage>
</organism>
<keyword evidence="2 10" id="KW-0547">Nucleotide-binding</keyword>
<dbReference type="Proteomes" id="UP001212602">
    <property type="component" value="Unassembled WGS sequence"/>
</dbReference>
<keyword evidence="6" id="KW-0413">Isomerase</keyword>
<dbReference type="EC" id="5.6.2.4" evidence="8"/>
<protein>
    <recommendedName>
        <fullName evidence="8">DNA 3'-5' helicase</fullName>
        <ecNumber evidence="8">5.6.2.4</ecNumber>
    </recommendedName>
</protein>
<dbReference type="SUPFAM" id="SSF52540">
    <property type="entry name" value="P-loop containing nucleoside triphosphate hydrolases"/>
    <property type="match status" value="1"/>
</dbReference>
<evidence type="ECO:0000256" key="7">
    <source>
        <dbReference type="ARBA" id="ARBA00034617"/>
    </source>
</evidence>
<dbReference type="GO" id="GO:0000725">
    <property type="term" value="P:recombinational repair"/>
    <property type="evidence" value="ECO:0007669"/>
    <property type="project" value="TreeGrafter"/>
</dbReference>
<dbReference type="PROSITE" id="PS51198">
    <property type="entry name" value="UVRD_HELICASE_ATP_BIND"/>
    <property type="match status" value="1"/>
</dbReference>
<comment type="catalytic activity">
    <reaction evidence="9">
        <text>ATP + H2O = ADP + phosphate + H(+)</text>
        <dbReference type="Rhea" id="RHEA:13065"/>
        <dbReference type="ChEBI" id="CHEBI:15377"/>
        <dbReference type="ChEBI" id="CHEBI:15378"/>
        <dbReference type="ChEBI" id="CHEBI:30616"/>
        <dbReference type="ChEBI" id="CHEBI:43474"/>
        <dbReference type="ChEBI" id="CHEBI:456216"/>
        <dbReference type="EC" id="5.6.2.4"/>
    </reaction>
</comment>
<evidence type="ECO:0000256" key="4">
    <source>
        <dbReference type="ARBA" id="ARBA00022806"/>
    </source>
</evidence>
<evidence type="ECO:0000256" key="10">
    <source>
        <dbReference type="PROSITE-ProRule" id="PRU00560"/>
    </source>
</evidence>
<evidence type="ECO:0000259" key="11">
    <source>
        <dbReference type="PROSITE" id="PS51198"/>
    </source>
</evidence>
<feature type="binding site" evidence="10">
    <location>
        <begin position="55"/>
        <end position="62"/>
    </location>
    <ligand>
        <name>ATP</name>
        <dbReference type="ChEBI" id="CHEBI:30616"/>
    </ligand>
</feature>
<reference evidence="13" key="1">
    <citation type="submission" date="2023-01" db="EMBL/GenBank/DDBJ databases">
        <title>Xenophilus mangrovi sp. nov., isolated from soil of Mangrove nature reserve.</title>
        <authorList>
            <person name="Xu S."/>
            <person name="Liu Z."/>
            <person name="Xu Y."/>
        </authorList>
    </citation>
    <scope>NUCLEOTIDE SEQUENCE</scope>
    <source>
        <strain evidence="13">YW8</strain>
    </source>
</reference>
<comment type="caution">
    <text evidence="13">The sequence shown here is derived from an EMBL/GenBank/DDBJ whole genome shotgun (WGS) entry which is preliminary data.</text>
</comment>
<dbReference type="GO" id="GO:0016787">
    <property type="term" value="F:hydrolase activity"/>
    <property type="evidence" value="ECO:0007669"/>
    <property type="project" value="UniProtKB-UniRule"/>
</dbReference>